<name>A0ABV1V677_9ACTN</name>
<dbReference type="EMBL" id="JBEPBX010000067">
    <property type="protein sequence ID" value="MER6618541.1"/>
    <property type="molecule type" value="Genomic_DNA"/>
</dbReference>
<reference evidence="1 2" key="1">
    <citation type="submission" date="2024-06" db="EMBL/GenBank/DDBJ databases">
        <title>The Natural Products Discovery Center: Release of the First 8490 Sequenced Strains for Exploring Actinobacteria Biosynthetic Diversity.</title>
        <authorList>
            <person name="Kalkreuter E."/>
            <person name="Kautsar S.A."/>
            <person name="Yang D."/>
            <person name="Bader C.D."/>
            <person name="Teijaro C.N."/>
            <person name="Fluegel L."/>
            <person name="Davis C.M."/>
            <person name="Simpson J.R."/>
            <person name="Lauterbach L."/>
            <person name="Steele A.D."/>
            <person name="Gui C."/>
            <person name="Meng S."/>
            <person name="Li G."/>
            <person name="Viehrig K."/>
            <person name="Ye F."/>
            <person name="Su P."/>
            <person name="Kiefer A.F."/>
            <person name="Nichols A."/>
            <person name="Cepeda A.J."/>
            <person name="Yan W."/>
            <person name="Fan B."/>
            <person name="Jiang Y."/>
            <person name="Adhikari A."/>
            <person name="Zheng C.-J."/>
            <person name="Schuster L."/>
            <person name="Cowan T.M."/>
            <person name="Smanski M.J."/>
            <person name="Chevrette M.G."/>
            <person name="De Carvalho L.P.S."/>
            <person name="Shen B."/>
        </authorList>
    </citation>
    <scope>NUCLEOTIDE SEQUENCE [LARGE SCALE GENOMIC DNA]</scope>
    <source>
        <strain evidence="1 2">NPDC000837</strain>
    </source>
</reference>
<comment type="caution">
    <text evidence="1">The sequence shown here is derived from an EMBL/GenBank/DDBJ whole genome shotgun (WGS) entry which is preliminary data.</text>
</comment>
<gene>
    <name evidence="1" type="ORF">ABT276_35685</name>
</gene>
<evidence type="ECO:0000313" key="2">
    <source>
        <dbReference type="Proteomes" id="UP001445472"/>
    </source>
</evidence>
<organism evidence="1 2">
    <name type="scientific">Streptomyces xantholiticus</name>
    <dbReference type="NCBI Taxonomy" id="68285"/>
    <lineage>
        <taxon>Bacteria</taxon>
        <taxon>Bacillati</taxon>
        <taxon>Actinomycetota</taxon>
        <taxon>Actinomycetes</taxon>
        <taxon>Kitasatosporales</taxon>
        <taxon>Streptomycetaceae</taxon>
        <taxon>Streptomyces</taxon>
    </lineage>
</organism>
<protein>
    <submittedName>
        <fullName evidence="1">Uncharacterized protein</fullName>
    </submittedName>
</protein>
<proteinExistence type="predicted"/>
<evidence type="ECO:0000313" key="1">
    <source>
        <dbReference type="EMBL" id="MER6618541.1"/>
    </source>
</evidence>
<accession>A0ABV1V677</accession>
<dbReference type="Proteomes" id="UP001445472">
    <property type="component" value="Unassembled WGS sequence"/>
</dbReference>
<dbReference type="RefSeq" id="WP_351979364.1">
    <property type="nucleotide sequence ID" value="NZ_JBEPBX010000067.1"/>
</dbReference>
<sequence>MPGKLLSRDPGRCRNAAVAGIRLLRTGRRREAPALLDACLDDSGAQLVRA</sequence>
<keyword evidence="2" id="KW-1185">Reference proteome</keyword>